<keyword evidence="2" id="KW-1185">Reference proteome</keyword>
<evidence type="ECO:0000313" key="1">
    <source>
        <dbReference type="EMBL" id="MDF1611548.1"/>
    </source>
</evidence>
<sequence length="153" mass="17774">MLKITSNSGVYLLEIFASTSFKISNKNFKNIIFPKGYYYYSGSAQKNLLQRIKRHLRKGKNIYWHIDYLTSIPTNTISSIFILENGKKNYECNFVLVLLKDFNLKIAANNFGNGDCNSCESHLLYSKKKINHSHFISRYQSIVRLIPSSKEIF</sequence>
<gene>
    <name evidence="1" type="ORF">P0M35_05265</name>
</gene>
<dbReference type="Pfam" id="PF01986">
    <property type="entry name" value="DUF123"/>
    <property type="match status" value="1"/>
</dbReference>
<dbReference type="PANTHER" id="PTHR37460">
    <property type="entry name" value="ENDONUCLEASE III"/>
    <property type="match status" value="1"/>
</dbReference>
<dbReference type="AlphaFoldDB" id="A0AAE3TBQ4"/>
<comment type="caution">
    <text evidence="1">The sequence shown here is derived from an EMBL/GenBank/DDBJ whole genome shotgun (WGS) entry which is preliminary data.</text>
</comment>
<evidence type="ECO:0000313" key="2">
    <source>
        <dbReference type="Proteomes" id="UP001221302"/>
    </source>
</evidence>
<dbReference type="EMBL" id="JARGDL010000004">
    <property type="protein sequence ID" value="MDF1611548.1"/>
    <property type="molecule type" value="Genomic_DNA"/>
</dbReference>
<dbReference type="Proteomes" id="UP001221302">
    <property type="component" value="Unassembled WGS sequence"/>
</dbReference>
<organism evidence="1 2">
    <name type="scientific">Stygiobacter electus</name>
    <dbReference type="NCBI Taxonomy" id="3032292"/>
    <lineage>
        <taxon>Bacteria</taxon>
        <taxon>Pseudomonadati</taxon>
        <taxon>Ignavibacteriota</taxon>
        <taxon>Ignavibacteria</taxon>
        <taxon>Ignavibacteriales</taxon>
        <taxon>Melioribacteraceae</taxon>
        <taxon>Stygiobacter</taxon>
    </lineage>
</organism>
<dbReference type="InterPro" id="IPR002837">
    <property type="entry name" value="DUF123"/>
</dbReference>
<accession>A0AAE3TBQ4</accession>
<proteinExistence type="predicted"/>
<reference evidence="1" key="1">
    <citation type="submission" date="2023-03" db="EMBL/GenBank/DDBJ databases">
        <title>Stygiobacter electus gen. nov., sp. nov., facultatively anaerobic thermotolerant bacterium of the class Ignavibacteria from a well of Yessentuki mineral water deposit.</title>
        <authorList>
            <person name="Podosokorskaya O.A."/>
            <person name="Elcheninov A.G."/>
            <person name="Petrova N.F."/>
            <person name="Zavarzina D.G."/>
            <person name="Kublanov I.V."/>
            <person name="Merkel A.Y."/>
        </authorList>
    </citation>
    <scope>NUCLEOTIDE SEQUENCE</scope>
    <source>
        <strain evidence="1">09-Me</strain>
    </source>
</reference>
<protein>
    <submittedName>
        <fullName evidence="1">DUF123 domain-containing protein</fullName>
    </submittedName>
</protein>
<dbReference type="PANTHER" id="PTHR37460:SF1">
    <property type="entry name" value="ENDONUCLEASE III"/>
    <property type="match status" value="1"/>
</dbReference>
<name>A0AAE3TBQ4_9BACT</name>
<dbReference type="RefSeq" id="WP_321535314.1">
    <property type="nucleotide sequence ID" value="NZ_JARGDL010000004.1"/>
</dbReference>